<evidence type="ECO:0000256" key="1">
    <source>
        <dbReference type="PIRSR" id="PIRSR610347-3"/>
    </source>
</evidence>
<dbReference type="PANTHER" id="PTHR12415">
    <property type="entry name" value="TYROSYL-DNA PHOSPHODIESTERASE 1"/>
    <property type="match status" value="1"/>
</dbReference>
<feature type="compositionally biased region" description="Basic and acidic residues" evidence="2">
    <location>
        <begin position="175"/>
        <end position="194"/>
    </location>
</feature>
<feature type="compositionally biased region" description="Polar residues" evidence="2">
    <location>
        <begin position="28"/>
        <end position="48"/>
    </location>
</feature>
<proteinExistence type="predicted"/>
<dbReference type="EMBL" id="LJBN01000227">
    <property type="protein sequence ID" value="OOQ82087.1"/>
    <property type="molecule type" value="Genomic_DNA"/>
</dbReference>
<dbReference type="GO" id="GO:0003697">
    <property type="term" value="F:single-stranded DNA binding"/>
    <property type="evidence" value="ECO:0007669"/>
    <property type="project" value="TreeGrafter"/>
</dbReference>
<dbReference type="GO" id="GO:0003690">
    <property type="term" value="F:double-stranded DNA binding"/>
    <property type="evidence" value="ECO:0007669"/>
    <property type="project" value="TreeGrafter"/>
</dbReference>
<dbReference type="GO" id="GO:0005634">
    <property type="term" value="C:nucleus"/>
    <property type="evidence" value="ECO:0007669"/>
    <property type="project" value="InterPro"/>
</dbReference>
<organism evidence="3 4">
    <name type="scientific">Penicillium brasilianum</name>
    <dbReference type="NCBI Taxonomy" id="104259"/>
    <lineage>
        <taxon>Eukaryota</taxon>
        <taxon>Fungi</taxon>
        <taxon>Dikarya</taxon>
        <taxon>Ascomycota</taxon>
        <taxon>Pezizomycotina</taxon>
        <taxon>Eurotiomycetes</taxon>
        <taxon>Eurotiomycetidae</taxon>
        <taxon>Eurotiales</taxon>
        <taxon>Aspergillaceae</taxon>
        <taxon>Penicillium</taxon>
    </lineage>
</organism>
<dbReference type="Proteomes" id="UP000190744">
    <property type="component" value="Unassembled WGS sequence"/>
</dbReference>
<evidence type="ECO:0000313" key="4">
    <source>
        <dbReference type="Proteomes" id="UP000190744"/>
    </source>
</evidence>
<dbReference type="GO" id="GO:0017005">
    <property type="term" value="F:3'-tyrosyl-DNA phosphodiesterase activity"/>
    <property type="evidence" value="ECO:0007669"/>
    <property type="project" value="TreeGrafter"/>
</dbReference>
<dbReference type="InterPro" id="IPR003903">
    <property type="entry name" value="UIM_dom"/>
</dbReference>
<accession>A0A1S9R9B4</accession>
<dbReference type="AlphaFoldDB" id="A0A1S9R9B4"/>
<feature type="compositionally biased region" description="Polar residues" evidence="2">
    <location>
        <begin position="56"/>
        <end position="68"/>
    </location>
</feature>
<comment type="caution">
    <text evidence="3">The sequence shown here is derived from an EMBL/GenBank/DDBJ whole genome shotgun (WGS) entry which is preliminary data.</text>
</comment>
<dbReference type="Gene3D" id="3.30.870.10">
    <property type="entry name" value="Endonuclease Chain A"/>
    <property type="match status" value="3"/>
</dbReference>
<dbReference type="SUPFAM" id="SSF56024">
    <property type="entry name" value="Phospholipase D/nuclease"/>
    <property type="match status" value="3"/>
</dbReference>
<dbReference type="InterPro" id="IPR010347">
    <property type="entry name" value="Tdp1"/>
</dbReference>
<feature type="compositionally biased region" description="Polar residues" evidence="2">
    <location>
        <begin position="234"/>
        <end position="248"/>
    </location>
</feature>
<protein>
    <recommendedName>
        <fullName evidence="5">PLD phosphodiesterase domain-containing protein</fullName>
    </recommendedName>
</protein>
<feature type="region of interest" description="Disordered" evidence="2">
    <location>
        <begin position="139"/>
        <end position="248"/>
    </location>
</feature>
<dbReference type="Pfam" id="PF06087">
    <property type="entry name" value="Tyr-DNA_phospho"/>
    <property type="match status" value="2"/>
</dbReference>
<feature type="site" description="Interaction with DNA" evidence="1">
    <location>
        <position position="661"/>
    </location>
</feature>
<evidence type="ECO:0008006" key="5">
    <source>
        <dbReference type="Google" id="ProtNLM"/>
    </source>
</evidence>
<dbReference type="PANTHER" id="PTHR12415:SF4">
    <property type="entry name" value="TYROSYL-DNA PHOSPHODIESTERASE DOMAIN-CONTAINING PROTEIN"/>
    <property type="match status" value="1"/>
</dbReference>
<dbReference type="SMART" id="SM00726">
    <property type="entry name" value="UIM"/>
    <property type="match status" value="2"/>
</dbReference>
<dbReference type="Pfam" id="PF02809">
    <property type="entry name" value="UIM"/>
    <property type="match status" value="2"/>
</dbReference>
<name>A0A1S9R9B4_PENBI</name>
<sequence length="755" mass="82778">MDPTEREQEMLEAAIAASLRDFHKQHPESSSQSAPSDGKNEASQNASKSPLKPSPSFASPSKMPNQPKRSPLMLPLPGSQVVDLTNDSDSDSDVKEIFPTSKSVISSGTDEEPLGGMEDYYSDDDLKQAIALSLEGSQHGVEVPGFPGPASPGKPAKVAEEAESAVSKPQGIFGIDRKQMEQERLARLAKRKAESSPPLSQPAPKASKITDHRPLSPAQASLLQRASAPHAHNASATNDPGDQPTAQPLMQYPLGVVKKTHVAEKLRTGKDITIEEVLQPADLKVAVLSSFMWDIEWLFSKFDTKKTRFILMMGAKEEATVSKPLLSFLVEAPAYIEVAQPVSPGDGINAYSGLMLPAYGATSQQHAFETHASLPPWVPPSCRSDRKSHPSRLGREWSDGECKYRSLHIQASFTNPEGQTIFLIDLPRIELGVKVEESNTSFKEELIYFLKASNLRSDAIQALDEFDFSKTARYAFVHTIGGSRTGESWKRSGYCGLGRAVTQLGLQPSGPVNIAYVASSIGSLTDEFLRAIYLAARGDDGLTDYKLRNTRDSSAQTNDPQRRKMIQLGQEWQNRFSVYFPSDQTVREAHRNPEHTAGTVCFSSRWWLGAKFPRGILKDCESERGVLMHNKIMYVWPSEPIQMPDGSECKGWAYVGSANISESAWGRLVKDRTTGQPKLNCRNWECGVLVPVITPGGRANSQASDATSATIDAAPKSQPQPQQLLTQIFQDTVPVPMKLPGGDLTESRAPWFFQD</sequence>
<reference evidence="4" key="1">
    <citation type="submission" date="2015-09" db="EMBL/GenBank/DDBJ databases">
        <authorList>
            <person name="Fill T.P."/>
            <person name="Baretta J.F."/>
            <person name="de Almeida L.G."/>
            <person name="Rocha M."/>
            <person name="de Souza D.H."/>
            <person name="Malavazi I."/>
            <person name="Cerdeira L.T."/>
            <person name="Hong H."/>
            <person name="Samborskyy M."/>
            <person name="de Vasconcelos A.T."/>
            <person name="Leadlay P."/>
            <person name="Rodrigues-Filho E."/>
        </authorList>
    </citation>
    <scope>NUCLEOTIDE SEQUENCE [LARGE SCALE GENOMIC DNA]</scope>
    <source>
        <strain evidence="4">LaBioMMi 136</strain>
    </source>
</reference>
<dbReference type="GO" id="GO:0006281">
    <property type="term" value="P:DNA repair"/>
    <property type="evidence" value="ECO:0007669"/>
    <property type="project" value="InterPro"/>
</dbReference>
<evidence type="ECO:0000256" key="2">
    <source>
        <dbReference type="SAM" id="MobiDB-lite"/>
    </source>
</evidence>
<gene>
    <name evidence="3" type="ORF">PEBR_41540</name>
</gene>
<feature type="region of interest" description="Disordered" evidence="2">
    <location>
        <begin position="1"/>
        <end position="121"/>
    </location>
</feature>
<evidence type="ECO:0000313" key="3">
    <source>
        <dbReference type="EMBL" id="OOQ82087.1"/>
    </source>
</evidence>